<evidence type="ECO:0000259" key="9">
    <source>
        <dbReference type="Pfam" id="PF12323"/>
    </source>
</evidence>
<accession>A0ABV0KP89</accession>
<evidence type="ECO:0000313" key="11">
    <source>
        <dbReference type="Proteomes" id="UP001476950"/>
    </source>
</evidence>
<feature type="domain" description="Cas12f1-like TNB" evidence="8">
    <location>
        <begin position="352"/>
        <end position="417"/>
    </location>
</feature>
<dbReference type="InterPro" id="IPR010095">
    <property type="entry name" value="Cas12f1-like_TNB"/>
</dbReference>
<dbReference type="NCBIfam" id="NF040570">
    <property type="entry name" value="guided_TnpB"/>
    <property type="match status" value="1"/>
</dbReference>
<keyword evidence="5" id="KW-0238">DNA-binding</keyword>
<proteinExistence type="inferred from homology"/>
<evidence type="ECO:0000256" key="3">
    <source>
        <dbReference type="ARBA" id="ARBA00022723"/>
    </source>
</evidence>
<reference evidence="10 11" key="1">
    <citation type="submission" date="2022-04" db="EMBL/GenBank/DDBJ databases">
        <title>Positive selection, recombination, and allopatry shape intraspecific diversity of widespread and dominant cyanobacteria.</title>
        <authorList>
            <person name="Wei J."/>
            <person name="Shu W."/>
            <person name="Hu C."/>
        </authorList>
    </citation>
    <scope>NUCLEOTIDE SEQUENCE [LARGE SCALE GENOMIC DNA]</scope>
    <source>
        <strain evidence="10 11">AS-A4</strain>
    </source>
</reference>
<dbReference type="Pfam" id="PF12323">
    <property type="entry name" value="HTH_OrfB_IS605"/>
    <property type="match status" value="1"/>
</dbReference>
<evidence type="ECO:0000256" key="5">
    <source>
        <dbReference type="ARBA" id="ARBA00023125"/>
    </source>
</evidence>
<feature type="domain" description="Probable transposase IS891/IS1136/IS1341" evidence="7">
    <location>
        <begin position="233"/>
        <end position="320"/>
    </location>
</feature>
<keyword evidence="4" id="KW-0862">Zinc</keyword>
<dbReference type="Proteomes" id="UP001476950">
    <property type="component" value="Unassembled WGS sequence"/>
</dbReference>
<evidence type="ECO:0000259" key="7">
    <source>
        <dbReference type="Pfam" id="PF01385"/>
    </source>
</evidence>
<name>A0ABV0KP89_9CYAN</name>
<dbReference type="EMBL" id="JAMPLM010000025">
    <property type="protein sequence ID" value="MEP1060995.1"/>
    <property type="molecule type" value="Genomic_DNA"/>
</dbReference>
<evidence type="ECO:0000256" key="4">
    <source>
        <dbReference type="ARBA" id="ARBA00022833"/>
    </source>
</evidence>
<evidence type="ECO:0000256" key="6">
    <source>
        <dbReference type="ARBA" id="ARBA00023172"/>
    </source>
</evidence>
<dbReference type="Pfam" id="PF07282">
    <property type="entry name" value="Cas12f1-like_TNB"/>
    <property type="match status" value="1"/>
</dbReference>
<keyword evidence="2" id="KW-0815">Transposition</keyword>
<evidence type="ECO:0000313" key="10">
    <source>
        <dbReference type="EMBL" id="MEP1060995.1"/>
    </source>
</evidence>
<comment type="caution">
    <text evidence="10">The sequence shown here is derived from an EMBL/GenBank/DDBJ whole genome shotgun (WGS) entry which is preliminary data.</text>
</comment>
<comment type="similarity">
    <text evidence="1">In the C-terminal section; belongs to the transposase 35 family.</text>
</comment>
<dbReference type="Pfam" id="PF01385">
    <property type="entry name" value="OrfB_IS605"/>
    <property type="match status" value="1"/>
</dbReference>
<keyword evidence="6" id="KW-0233">DNA recombination</keyword>
<keyword evidence="3" id="KW-0479">Metal-binding</keyword>
<protein>
    <submittedName>
        <fullName evidence="10">Transposase</fullName>
    </submittedName>
</protein>
<feature type="domain" description="Transposase putative helix-turn-helix" evidence="9">
    <location>
        <begin position="1"/>
        <end position="45"/>
    </location>
</feature>
<evidence type="ECO:0000256" key="1">
    <source>
        <dbReference type="ARBA" id="ARBA00008761"/>
    </source>
</evidence>
<keyword evidence="11" id="KW-1185">Reference proteome</keyword>
<evidence type="ECO:0000259" key="8">
    <source>
        <dbReference type="Pfam" id="PF07282"/>
    </source>
</evidence>
<sequence>MKSAYQYRLYPDSQQKVQLNQWLRICQYWYNRMLGERFDWWEQNRCAVNACPLICHLPALKEKPNYYSQKKQLPDIKADLVLVRHSRELVDFTEPYSTILQNVCKRVEKTFERFVRGDCNGKRSGRPRFKGAARYRTMLFDGADDAWLKFCTINGKRLFMTLPKVGLVQVRMHRPLPEGANLKQVLVTKKADGWYVSLVLSDETVPGSTPEVIIPTWENSLGLDAVLHEDSYLATSEGEKLPSLKPLRRNEAKKAVLQTKKNSRKKGSRRRRKLAKREARLGLRIARSRKDFQYKTAHKLKRTGKKVFFYEKLNLQGLSRRHAPKQDESGVYLPNGQAAKSGLNKSWHDAAFGQFFDILRLVAAKAGAVAMEQNPAYTSQLLSYRDEFVLTDCSIREYWDEAEKLWVNRDINAAVNLKRVGLDLFPTLKRRRGNPVVVASMTHSTSKEVLIALRGIRSPRCTASVSVG</sequence>
<dbReference type="RefSeq" id="WP_190447100.1">
    <property type="nucleotide sequence ID" value="NZ_JAMPLM010000025.1"/>
</dbReference>
<organism evidence="10 11">
    <name type="scientific">Stenomitos frigidus AS-A4</name>
    <dbReference type="NCBI Taxonomy" id="2933935"/>
    <lineage>
        <taxon>Bacteria</taxon>
        <taxon>Bacillati</taxon>
        <taxon>Cyanobacteriota</taxon>
        <taxon>Cyanophyceae</taxon>
        <taxon>Leptolyngbyales</taxon>
        <taxon>Leptolyngbyaceae</taxon>
        <taxon>Stenomitos</taxon>
    </lineage>
</organism>
<evidence type="ECO:0000256" key="2">
    <source>
        <dbReference type="ARBA" id="ARBA00022578"/>
    </source>
</evidence>
<dbReference type="InterPro" id="IPR021027">
    <property type="entry name" value="Transposase_put_HTH"/>
</dbReference>
<gene>
    <name evidence="10" type="ORF">NDI38_21415</name>
</gene>
<dbReference type="InterPro" id="IPR001959">
    <property type="entry name" value="Transposase"/>
</dbReference>